<dbReference type="EMBL" id="JAVHNR010000005">
    <property type="protein sequence ID" value="KAK6342462.1"/>
    <property type="molecule type" value="Genomic_DNA"/>
</dbReference>
<evidence type="ECO:0000313" key="3">
    <source>
        <dbReference type="Proteomes" id="UP001313282"/>
    </source>
</evidence>
<feature type="compositionally biased region" description="Basic residues" evidence="1">
    <location>
        <begin position="49"/>
        <end position="62"/>
    </location>
</feature>
<accession>A0AAN8RC01</accession>
<sequence length="491" mass="55850">MNRRNWRRRESKEVRENRGSKEDDWREESEELQQQHEQQPEQGNEIKSQKHRKEHRSRRTSKTNKGIKEPNEHKEMKEHREGPPEKELNITGPDFARLEPSPAKPDGLPDVNTTASLVAPRWDDKSEDGNPLVQAYEGVCGGPAGNEHEGRILNFLDIYDVPKGDVEKVASLYLPFGFAQIKFATIAKFLNIRRVEEIQYLRIHRSRVNIHYFNVFQDSFLQRAYKYGIKTAFGDPSRRGVLVVELLYELTGMLPVLEFNPGSGLGGGIGYPSARAKEAVFTSLGVDGLVYVAVDPKAEKRNDSDGAARLLAELAVCNYRNIQAGKWVPMLGLLSDGYQFQFWVYSSTARKIWASHWIPGFNDKLFDDMEGFLISLKIVLEYLYDFFISMVHNSMRIGLREVHRAVTNDPTNEELVREAGLGGLAVSQCGEAHFRARKAESHRSNDMIAQAEREIMDAGKFMVASLEYWLGTIKVDKLPPNVWERGPVLSA</sequence>
<proteinExistence type="predicted"/>
<protein>
    <submittedName>
        <fullName evidence="2">Uncharacterized protein</fullName>
    </submittedName>
</protein>
<evidence type="ECO:0000313" key="2">
    <source>
        <dbReference type="EMBL" id="KAK6342462.1"/>
    </source>
</evidence>
<feature type="compositionally biased region" description="Basic and acidic residues" evidence="1">
    <location>
        <begin position="8"/>
        <end position="24"/>
    </location>
</feature>
<dbReference type="AlphaFoldDB" id="A0AAN8RC01"/>
<dbReference type="Proteomes" id="UP001313282">
    <property type="component" value="Unassembled WGS sequence"/>
</dbReference>
<keyword evidence="3" id="KW-1185">Reference proteome</keyword>
<organism evidence="2 3">
    <name type="scientific">Orbilia javanica</name>
    <dbReference type="NCBI Taxonomy" id="47235"/>
    <lineage>
        <taxon>Eukaryota</taxon>
        <taxon>Fungi</taxon>
        <taxon>Dikarya</taxon>
        <taxon>Ascomycota</taxon>
        <taxon>Pezizomycotina</taxon>
        <taxon>Orbiliomycetes</taxon>
        <taxon>Orbiliales</taxon>
        <taxon>Orbiliaceae</taxon>
        <taxon>Orbilia</taxon>
    </lineage>
</organism>
<comment type="caution">
    <text evidence="2">The sequence shown here is derived from an EMBL/GenBank/DDBJ whole genome shotgun (WGS) entry which is preliminary data.</text>
</comment>
<name>A0AAN8RC01_9PEZI</name>
<reference evidence="2 3" key="1">
    <citation type="submission" date="2019-10" db="EMBL/GenBank/DDBJ databases">
        <authorList>
            <person name="Palmer J.M."/>
        </authorList>
    </citation>
    <scope>NUCLEOTIDE SEQUENCE [LARGE SCALE GENOMIC DNA]</scope>
    <source>
        <strain evidence="2 3">TWF718</strain>
    </source>
</reference>
<feature type="region of interest" description="Disordered" evidence="1">
    <location>
        <begin position="1"/>
        <end position="91"/>
    </location>
</feature>
<gene>
    <name evidence="2" type="ORF">TWF718_007865</name>
</gene>
<evidence type="ECO:0000256" key="1">
    <source>
        <dbReference type="SAM" id="MobiDB-lite"/>
    </source>
</evidence>
<feature type="compositionally biased region" description="Basic and acidic residues" evidence="1">
    <location>
        <begin position="66"/>
        <end position="88"/>
    </location>
</feature>